<keyword evidence="1" id="KW-0812">Transmembrane</keyword>
<feature type="transmembrane region" description="Helical" evidence="1">
    <location>
        <begin position="20"/>
        <end position="41"/>
    </location>
</feature>
<organism evidence="2 3">
    <name type="scientific">Aquamicrobium aerolatum DSM 21857</name>
    <dbReference type="NCBI Taxonomy" id="1121003"/>
    <lineage>
        <taxon>Bacteria</taxon>
        <taxon>Pseudomonadati</taxon>
        <taxon>Pseudomonadota</taxon>
        <taxon>Alphaproteobacteria</taxon>
        <taxon>Hyphomicrobiales</taxon>
        <taxon>Phyllobacteriaceae</taxon>
        <taxon>Aerobium</taxon>
    </lineage>
</organism>
<accession>A0A1I3JKU7</accession>
<feature type="transmembrane region" description="Helical" evidence="1">
    <location>
        <begin position="53"/>
        <end position="72"/>
    </location>
</feature>
<name>A0A1I3JKU7_9HYPH</name>
<keyword evidence="1" id="KW-1133">Transmembrane helix</keyword>
<feature type="transmembrane region" description="Helical" evidence="1">
    <location>
        <begin position="84"/>
        <end position="106"/>
    </location>
</feature>
<evidence type="ECO:0000313" key="3">
    <source>
        <dbReference type="Proteomes" id="UP000242763"/>
    </source>
</evidence>
<dbReference type="RefSeq" id="WP_244523151.1">
    <property type="nucleotide sequence ID" value="NZ_FORF01000004.1"/>
</dbReference>
<dbReference type="EMBL" id="FORF01000004">
    <property type="protein sequence ID" value="SFI60794.1"/>
    <property type="molecule type" value="Genomic_DNA"/>
</dbReference>
<dbReference type="Pfam" id="PF19602">
    <property type="entry name" value="DUF6107"/>
    <property type="match status" value="1"/>
</dbReference>
<sequence>MVLATERPAAREAILMVDPFWLWLAKAAGAVAGSAISLGYVLPAERREAGIRFGVGVAAGLVFGGTVGLKIAVELGIADSLGPFELVLMGSAAASLCAWWALGLILRAFKVSGQKRSGHGRS</sequence>
<keyword evidence="3" id="KW-1185">Reference proteome</keyword>
<dbReference type="AlphaFoldDB" id="A0A1I3JKU7"/>
<dbReference type="InterPro" id="IPR046089">
    <property type="entry name" value="DUF6107"/>
</dbReference>
<reference evidence="3" key="1">
    <citation type="submission" date="2016-10" db="EMBL/GenBank/DDBJ databases">
        <authorList>
            <person name="Varghese N."/>
            <person name="Submissions S."/>
        </authorList>
    </citation>
    <scope>NUCLEOTIDE SEQUENCE [LARGE SCALE GENOMIC DNA]</scope>
    <source>
        <strain evidence="3">DSM 21857</strain>
    </source>
</reference>
<dbReference type="STRING" id="1121003.SAMN03080618_00894"/>
<dbReference type="Proteomes" id="UP000242763">
    <property type="component" value="Unassembled WGS sequence"/>
</dbReference>
<keyword evidence="1" id="KW-0472">Membrane</keyword>
<evidence type="ECO:0000313" key="2">
    <source>
        <dbReference type="EMBL" id="SFI60794.1"/>
    </source>
</evidence>
<protein>
    <submittedName>
        <fullName evidence="2">Uncharacterized protein</fullName>
    </submittedName>
</protein>
<proteinExistence type="predicted"/>
<evidence type="ECO:0000256" key="1">
    <source>
        <dbReference type="SAM" id="Phobius"/>
    </source>
</evidence>
<gene>
    <name evidence="2" type="ORF">SAMN03080618_00894</name>
</gene>